<protein>
    <submittedName>
        <fullName evidence="1">Uncharacterized protein</fullName>
    </submittedName>
</protein>
<name>A0A010Z4V9_9ACTN</name>
<gene>
    <name evidence="1" type="ORF">CryarDRAFT_3561</name>
</gene>
<evidence type="ECO:0000313" key="1">
    <source>
        <dbReference type="EMBL" id="EXG82383.1"/>
    </source>
</evidence>
<dbReference type="Proteomes" id="UP000021053">
    <property type="component" value="Unassembled WGS sequence"/>
</dbReference>
<accession>A0A010Z4V9</accession>
<comment type="caution">
    <text evidence="1">The sequence shown here is derived from an EMBL/GenBank/DDBJ whole genome shotgun (WGS) entry which is preliminary data.</text>
</comment>
<keyword evidence="2" id="KW-1185">Reference proteome</keyword>
<dbReference type="EMBL" id="JFBT01000001">
    <property type="protein sequence ID" value="EXG82383.1"/>
    <property type="molecule type" value="Genomic_DNA"/>
</dbReference>
<sequence length="65" mass="6777">MDLVHAEGHDDRVIGHRAAVGLDRLTAWVTAAPPTTTRGTDAVSAVTSPGRRPAELRIVSGPHVG</sequence>
<dbReference type="HOGENOM" id="CLU_2842420_0_0_11"/>
<organism evidence="1 2">
    <name type="scientific">Cryptosporangium arvum DSM 44712</name>
    <dbReference type="NCBI Taxonomy" id="927661"/>
    <lineage>
        <taxon>Bacteria</taxon>
        <taxon>Bacillati</taxon>
        <taxon>Actinomycetota</taxon>
        <taxon>Actinomycetes</taxon>
        <taxon>Cryptosporangiales</taxon>
        <taxon>Cryptosporangiaceae</taxon>
        <taxon>Cryptosporangium</taxon>
    </lineage>
</organism>
<reference evidence="1 2" key="1">
    <citation type="submission" date="2013-07" db="EMBL/GenBank/DDBJ databases">
        <authorList>
            <consortium name="DOE Joint Genome Institute"/>
            <person name="Eisen J."/>
            <person name="Huntemann M."/>
            <person name="Han J."/>
            <person name="Chen A."/>
            <person name="Kyrpides N."/>
            <person name="Mavromatis K."/>
            <person name="Markowitz V."/>
            <person name="Palaniappan K."/>
            <person name="Ivanova N."/>
            <person name="Schaumberg A."/>
            <person name="Pati A."/>
            <person name="Liolios K."/>
            <person name="Nordberg H.P."/>
            <person name="Cantor M.N."/>
            <person name="Hua S.X."/>
            <person name="Woyke T."/>
        </authorList>
    </citation>
    <scope>NUCLEOTIDE SEQUENCE [LARGE SCALE GENOMIC DNA]</scope>
    <source>
        <strain evidence="1 2">DSM 44712</strain>
    </source>
</reference>
<evidence type="ECO:0000313" key="2">
    <source>
        <dbReference type="Proteomes" id="UP000021053"/>
    </source>
</evidence>
<proteinExistence type="predicted"/>
<dbReference type="AlphaFoldDB" id="A0A010Z4V9"/>